<comment type="caution">
    <text evidence="2">The sequence shown here is derived from an EMBL/GenBank/DDBJ whole genome shotgun (WGS) entry which is preliminary data.</text>
</comment>
<dbReference type="AlphaFoldDB" id="A0A2H0NJS5"/>
<evidence type="ECO:0000256" key="1">
    <source>
        <dbReference type="SAM" id="Phobius"/>
    </source>
</evidence>
<keyword evidence="1" id="KW-0472">Membrane</keyword>
<gene>
    <name evidence="2" type="ORF">COV53_02840</name>
</gene>
<keyword evidence="1" id="KW-0812">Transmembrane</keyword>
<dbReference type="Proteomes" id="UP000230707">
    <property type="component" value="Unassembled WGS sequence"/>
</dbReference>
<keyword evidence="1" id="KW-1133">Transmembrane helix</keyword>
<organism evidence="2 3">
    <name type="scientific">Candidatus Gottesmanbacteria bacterium CG11_big_fil_rev_8_21_14_0_20_37_11</name>
    <dbReference type="NCBI Taxonomy" id="1974575"/>
    <lineage>
        <taxon>Bacteria</taxon>
        <taxon>Candidatus Gottesmaniibacteriota</taxon>
    </lineage>
</organism>
<dbReference type="EMBL" id="PCWS01000065">
    <property type="protein sequence ID" value="PIR08465.1"/>
    <property type="molecule type" value="Genomic_DNA"/>
</dbReference>
<sequence length="143" mass="15349">MSGKIENNVKNIKNEIIIFFILALWAAFLLMILLFIRPAQAQMNNEAWGFKQQNRASIAALMQQVENKDSNNGAVTGAYAGYDQLVCGGDGQSSATGNSTCIIMNNSDGAIQIGQDAQGSQDATTSENTTINAMSEALEIPEQ</sequence>
<protein>
    <submittedName>
        <fullName evidence="2">Uncharacterized protein</fullName>
    </submittedName>
</protein>
<accession>A0A2H0NJS5</accession>
<reference evidence="2 3" key="1">
    <citation type="submission" date="2017-09" db="EMBL/GenBank/DDBJ databases">
        <title>Depth-based differentiation of microbial function through sediment-hosted aquifers and enrichment of novel symbionts in the deep terrestrial subsurface.</title>
        <authorList>
            <person name="Probst A.J."/>
            <person name="Ladd B."/>
            <person name="Jarett J.K."/>
            <person name="Geller-Mcgrath D.E."/>
            <person name="Sieber C.M."/>
            <person name="Emerson J.B."/>
            <person name="Anantharaman K."/>
            <person name="Thomas B.C."/>
            <person name="Malmstrom R."/>
            <person name="Stieglmeier M."/>
            <person name="Klingl A."/>
            <person name="Woyke T."/>
            <person name="Ryan C.M."/>
            <person name="Banfield J.F."/>
        </authorList>
    </citation>
    <scope>NUCLEOTIDE SEQUENCE [LARGE SCALE GENOMIC DNA]</scope>
    <source>
        <strain evidence="2">CG11_big_fil_rev_8_21_14_0_20_37_11</strain>
    </source>
</reference>
<feature type="transmembrane region" description="Helical" evidence="1">
    <location>
        <begin position="16"/>
        <end position="36"/>
    </location>
</feature>
<evidence type="ECO:0000313" key="3">
    <source>
        <dbReference type="Proteomes" id="UP000230707"/>
    </source>
</evidence>
<name>A0A2H0NJS5_9BACT</name>
<evidence type="ECO:0000313" key="2">
    <source>
        <dbReference type="EMBL" id="PIR08465.1"/>
    </source>
</evidence>
<proteinExistence type="predicted"/>